<reference evidence="3" key="1">
    <citation type="journal article" date="2019" name="Int. J. Syst. Evol. Microbiol.">
        <title>The Global Catalogue of Microorganisms (GCM) 10K type strain sequencing project: providing services to taxonomists for standard genome sequencing and annotation.</title>
        <authorList>
            <consortium name="The Broad Institute Genomics Platform"/>
            <consortium name="The Broad Institute Genome Sequencing Center for Infectious Disease"/>
            <person name="Wu L."/>
            <person name="Ma J."/>
        </authorList>
    </citation>
    <scope>NUCLEOTIDE SEQUENCE [LARGE SCALE GENOMIC DNA]</scope>
    <source>
        <strain evidence="3">JCM 16956</strain>
    </source>
</reference>
<protein>
    <submittedName>
        <fullName evidence="2">Uncharacterized protein</fullName>
    </submittedName>
</protein>
<feature type="region of interest" description="Disordered" evidence="1">
    <location>
        <begin position="588"/>
        <end position="616"/>
    </location>
</feature>
<keyword evidence="3" id="KW-1185">Reference proteome</keyword>
<comment type="caution">
    <text evidence="2">The sequence shown here is derived from an EMBL/GenBank/DDBJ whole genome shotgun (WGS) entry which is preliminary data.</text>
</comment>
<dbReference type="Proteomes" id="UP001501000">
    <property type="component" value="Unassembled WGS sequence"/>
</dbReference>
<gene>
    <name evidence="2" type="ORF">GCM10022244_13570</name>
</gene>
<dbReference type="EMBL" id="BAABAJ010000003">
    <property type="protein sequence ID" value="GAA3904671.1"/>
    <property type="molecule type" value="Genomic_DNA"/>
</dbReference>
<evidence type="ECO:0000256" key="1">
    <source>
        <dbReference type="SAM" id="MobiDB-lite"/>
    </source>
</evidence>
<organism evidence="2 3">
    <name type="scientific">Streptomyces gulbargensis</name>
    <dbReference type="NCBI Taxonomy" id="364901"/>
    <lineage>
        <taxon>Bacteria</taxon>
        <taxon>Bacillati</taxon>
        <taxon>Actinomycetota</taxon>
        <taxon>Actinomycetes</taxon>
        <taxon>Kitasatosporales</taxon>
        <taxon>Streptomycetaceae</taxon>
        <taxon>Streptomyces</taxon>
    </lineage>
</organism>
<dbReference type="RefSeq" id="WP_345279486.1">
    <property type="nucleotide sequence ID" value="NZ_BAABAJ010000003.1"/>
</dbReference>
<evidence type="ECO:0000313" key="2">
    <source>
        <dbReference type="EMBL" id="GAA3904671.1"/>
    </source>
</evidence>
<proteinExistence type="predicted"/>
<accession>A0ABP7LRA4</accession>
<name>A0ABP7LRA4_9ACTN</name>
<dbReference type="SUPFAM" id="SSF53756">
    <property type="entry name" value="UDP-Glycosyltransferase/glycogen phosphorylase"/>
    <property type="match status" value="1"/>
</dbReference>
<evidence type="ECO:0000313" key="3">
    <source>
        <dbReference type="Proteomes" id="UP001501000"/>
    </source>
</evidence>
<sequence>MTSHRSPLGLARTDLAGPPQWALVGESTLATLTSDHIATRELEALPLDPQELEVLVDHVMNALQVYGGTLATTPSRAEWLYVQHVPVRRLVAHVVRKLTALSAWEPFTKAPGPLELAPHEGLVGLRKSSSREYRAYTVTWSGIAYLLGAAALYNPFRTAQLRNLKSVRVDSTVPSPPPSGLPCTDVVALSWSSRHAATLLPVLEDLARGGRSSLLIDLATDPAERWDTPADERIRLVTPPPGLFGLSGAVERLQLRDDEHVVQVGEHTVRLSRLVRLLAVLLETSGGCTQPSWRSVIRLEIWLNGVLAASRPHTLLVSNDTSPIGALAVHLANRRGVNTVHVQHGAWTAESVAWPALHSRDIVVMGKRDAALAEAWTRHPDAEVHVLGQPRFDTLVGLDREAQRRYLENLLAAGRRRGPARIAVWACQPFGPDRLKAQADLLLDGLWKVSGDWGLVIAPHPAQSVDIFTSLLERDGRPFVAVADPHVGARGCLAGADALASAYSTCGIEAALVSVPVLELGSPRDHTLGLSDHGLARRCGTADDVAAALVALRGTRPPADRDALDAVCRWRGDSATQVARLITRRADGHVTHSHHAHHDPRGTDSGLSQGEGVPAR</sequence>